<keyword evidence="3" id="KW-0808">Transferase</keyword>
<dbReference type="PROSITE" id="PS50127">
    <property type="entry name" value="UBC_2"/>
    <property type="match status" value="1"/>
</dbReference>
<dbReference type="PANTHER" id="PTHR24068">
    <property type="entry name" value="UBIQUITIN-CONJUGATING ENZYME E2"/>
    <property type="match status" value="1"/>
</dbReference>
<proteinExistence type="predicted"/>
<dbReference type="Proteomes" id="UP001162001">
    <property type="component" value="Segment"/>
</dbReference>
<dbReference type="Pfam" id="PF00179">
    <property type="entry name" value="UQ_con"/>
    <property type="match status" value="1"/>
</dbReference>
<keyword evidence="4" id="KW-0833">Ubl conjugation pathway</keyword>
<reference evidence="8 9" key="1">
    <citation type="submission" date="2020-04" db="EMBL/GenBank/DDBJ databases">
        <title>Advantages and limits of metagenomic assembly and binning of a giant virus.</title>
        <authorList>
            <person name="Schulz F."/>
            <person name="Andreani J."/>
            <person name="Francis R."/>
            <person name="Boudjemaa H."/>
            <person name="Bou Khalil J.Y."/>
            <person name="Lee J."/>
            <person name="La Scola B."/>
            <person name="Woyke T."/>
        </authorList>
    </citation>
    <scope>NUCLEOTIDE SEQUENCE [LARGE SCALE GENOMIC DNA]</scope>
    <source>
        <strain evidence="8 9">FV1/VV64</strain>
    </source>
</reference>
<feature type="active site" description="Glycyl thioester intermediate" evidence="5">
    <location>
        <position position="89"/>
    </location>
</feature>
<feature type="compositionally biased region" description="Acidic residues" evidence="6">
    <location>
        <begin position="178"/>
        <end position="189"/>
    </location>
</feature>
<accession>A0A7D3R0T5</accession>
<dbReference type="SUPFAM" id="SSF54495">
    <property type="entry name" value="UBC-like"/>
    <property type="match status" value="1"/>
</dbReference>
<protein>
    <recommendedName>
        <fullName evidence="2">E2 ubiquitin-conjugating enzyme</fullName>
        <ecNumber evidence="2">2.3.2.23</ecNumber>
    </recommendedName>
</protein>
<evidence type="ECO:0000256" key="3">
    <source>
        <dbReference type="ARBA" id="ARBA00022679"/>
    </source>
</evidence>
<sequence>MSQTTLTRRLTTEASEMRTKAPENCSASPVGDNLTHWEAVIIGPKGSPFENGIFRLDIQFPQNYPFTAPHVKFVTPVYHPNINKNGAICLDILKDQWSPAITVSKLLLSICSLLTDPNPNDPLEPDVARVYKENKMQYEMTARAWTQKHASGDNEPKKAVKKAPAKVAASPARQESHAEEEDEEDSDDE</sequence>
<evidence type="ECO:0000313" key="8">
    <source>
        <dbReference type="EMBL" id="QKF93961.1"/>
    </source>
</evidence>
<evidence type="ECO:0000313" key="9">
    <source>
        <dbReference type="Proteomes" id="UP001162001"/>
    </source>
</evidence>
<organism evidence="8 9">
    <name type="scientific">Fadolivirus FV1/VV64</name>
    <dbReference type="NCBI Taxonomy" id="3070911"/>
    <lineage>
        <taxon>Viruses</taxon>
        <taxon>Varidnaviria</taxon>
        <taxon>Bamfordvirae</taxon>
        <taxon>Nucleocytoviricota</taxon>
        <taxon>Megaviricetes</taxon>
        <taxon>Imitervirales</taxon>
        <taxon>Mimiviridae</taxon>
        <taxon>Klosneuvirinae</taxon>
        <taxon>Fadolivirus</taxon>
        <taxon>Fadolivirus algeromassiliense</taxon>
    </lineage>
</organism>
<comment type="pathway">
    <text evidence="1">Protein modification; protein ubiquitination.</text>
</comment>
<evidence type="ECO:0000256" key="6">
    <source>
        <dbReference type="SAM" id="MobiDB-lite"/>
    </source>
</evidence>
<feature type="compositionally biased region" description="Polar residues" evidence="6">
    <location>
        <begin position="1"/>
        <end position="14"/>
    </location>
</feature>
<keyword evidence="9" id="KW-1185">Reference proteome</keyword>
<dbReference type="InterPro" id="IPR000608">
    <property type="entry name" value="UBC"/>
</dbReference>
<dbReference type="EC" id="2.3.2.23" evidence="2"/>
<dbReference type="UniPathway" id="UPA00143"/>
<dbReference type="InterPro" id="IPR016135">
    <property type="entry name" value="UBQ-conjugating_enzyme/RWD"/>
</dbReference>
<name>A0A7D3R0T5_9VIRU</name>
<feature type="domain" description="UBC core" evidence="7">
    <location>
        <begin position="5"/>
        <end position="151"/>
    </location>
</feature>
<dbReference type="GO" id="GO:0016567">
    <property type="term" value="P:protein ubiquitination"/>
    <property type="evidence" value="ECO:0007669"/>
    <property type="project" value="UniProtKB-UniPathway"/>
</dbReference>
<feature type="region of interest" description="Disordered" evidence="6">
    <location>
        <begin position="1"/>
        <end position="28"/>
    </location>
</feature>
<evidence type="ECO:0000256" key="2">
    <source>
        <dbReference type="ARBA" id="ARBA00012486"/>
    </source>
</evidence>
<dbReference type="EMBL" id="MT418680">
    <property type="protein sequence ID" value="QKF93961.1"/>
    <property type="molecule type" value="Genomic_DNA"/>
</dbReference>
<dbReference type="PROSITE" id="PS00183">
    <property type="entry name" value="UBC_1"/>
    <property type="match status" value="1"/>
</dbReference>
<gene>
    <name evidence="8" type="ORF">Fadolivirus_1_503</name>
</gene>
<evidence type="ECO:0000256" key="1">
    <source>
        <dbReference type="ARBA" id="ARBA00004906"/>
    </source>
</evidence>
<dbReference type="SMART" id="SM00212">
    <property type="entry name" value="UBCc"/>
    <property type="match status" value="1"/>
</dbReference>
<dbReference type="InterPro" id="IPR023313">
    <property type="entry name" value="UBQ-conjugating_AS"/>
</dbReference>
<dbReference type="GO" id="GO:0061631">
    <property type="term" value="F:ubiquitin conjugating enzyme activity"/>
    <property type="evidence" value="ECO:0007669"/>
    <property type="project" value="UniProtKB-EC"/>
</dbReference>
<dbReference type="Gene3D" id="3.10.110.10">
    <property type="entry name" value="Ubiquitin Conjugating Enzyme"/>
    <property type="match status" value="1"/>
</dbReference>
<dbReference type="FunFam" id="3.10.110.10:FF:000002">
    <property type="entry name" value="Ubiquitin-conjugating enzyme E2 D3"/>
    <property type="match status" value="1"/>
</dbReference>
<feature type="region of interest" description="Disordered" evidence="6">
    <location>
        <begin position="143"/>
        <end position="189"/>
    </location>
</feature>
<evidence type="ECO:0000256" key="5">
    <source>
        <dbReference type="PROSITE-ProRule" id="PRU10133"/>
    </source>
</evidence>
<evidence type="ECO:0000256" key="4">
    <source>
        <dbReference type="ARBA" id="ARBA00022786"/>
    </source>
</evidence>
<evidence type="ECO:0000259" key="7">
    <source>
        <dbReference type="PROSITE" id="PS50127"/>
    </source>
</evidence>